<feature type="domain" description="Acyltransferase 3" evidence="2">
    <location>
        <begin position="44"/>
        <end position="93"/>
    </location>
</feature>
<keyword evidence="1" id="KW-0812">Transmembrane</keyword>
<keyword evidence="1" id="KW-1133">Transmembrane helix</keyword>
<dbReference type="GO" id="GO:0016747">
    <property type="term" value="F:acyltransferase activity, transferring groups other than amino-acyl groups"/>
    <property type="evidence" value="ECO:0007669"/>
    <property type="project" value="InterPro"/>
</dbReference>
<dbReference type="PANTHER" id="PTHR23028">
    <property type="entry name" value="ACETYLTRANSFERASE"/>
    <property type="match status" value="1"/>
</dbReference>
<feature type="transmembrane region" description="Helical" evidence="1">
    <location>
        <begin position="75"/>
        <end position="93"/>
    </location>
</feature>
<feature type="transmembrane region" description="Helical" evidence="1">
    <location>
        <begin position="42"/>
        <end position="63"/>
    </location>
</feature>
<accession>A0A939ST53</accession>
<dbReference type="AlphaFoldDB" id="A0A939ST53"/>
<evidence type="ECO:0000313" key="3">
    <source>
        <dbReference type="EMBL" id="MBO1997717.1"/>
    </source>
</evidence>
<protein>
    <submittedName>
        <fullName evidence="3">Acyltransferase</fullName>
    </submittedName>
</protein>
<evidence type="ECO:0000313" key="4">
    <source>
        <dbReference type="Proteomes" id="UP000664002"/>
    </source>
</evidence>
<dbReference type="EMBL" id="JAGETM010000031">
    <property type="protein sequence ID" value="MBO1997717.1"/>
    <property type="molecule type" value="Genomic_DNA"/>
</dbReference>
<sequence length="100" mass="11439">MVKVVLMHHPKTVLDALSHCHYVDICVLFLKKGNESENEKEIIDSLTGIRGIAAIYVVIYHLFHHASDNNFINNGYLSVDLFFILSGFIITHAHRNDFLM</sequence>
<comment type="caution">
    <text evidence="3">The sequence shown here is derived from an EMBL/GenBank/DDBJ whole genome shotgun (WGS) entry which is preliminary data.</text>
</comment>
<gene>
    <name evidence="3" type="ORF">J4730_22190</name>
</gene>
<evidence type="ECO:0000259" key="2">
    <source>
        <dbReference type="Pfam" id="PF01757"/>
    </source>
</evidence>
<dbReference type="InterPro" id="IPR050879">
    <property type="entry name" value="Acyltransferase_3"/>
</dbReference>
<name>A0A939ST53_KLEPN</name>
<organism evidence="3 4">
    <name type="scientific">Klebsiella pneumoniae</name>
    <dbReference type="NCBI Taxonomy" id="573"/>
    <lineage>
        <taxon>Bacteria</taxon>
        <taxon>Pseudomonadati</taxon>
        <taxon>Pseudomonadota</taxon>
        <taxon>Gammaproteobacteria</taxon>
        <taxon>Enterobacterales</taxon>
        <taxon>Enterobacteriaceae</taxon>
        <taxon>Klebsiella/Raoultella group</taxon>
        <taxon>Klebsiella</taxon>
        <taxon>Klebsiella pneumoniae complex</taxon>
    </lineage>
</organism>
<proteinExistence type="predicted"/>
<dbReference type="InterPro" id="IPR002656">
    <property type="entry name" value="Acyl_transf_3_dom"/>
</dbReference>
<evidence type="ECO:0000256" key="1">
    <source>
        <dbReference type="SAM" id="Phobius"/>
    </source>
</evidence>
<dbReference type="Pfam" id="PF01757">
    <property type="entry name" value="Acyl_transf_3"/>
    <property type="match status" value="1"/>
</dbReference>
<dbReference type="Proteomes" id="UP000664002">
    <property type="component" value="Unassembled WGS sequence"/>
</dbReference>
<reference evidence="3" key="1">
    <citation type="submission" date="2021-03" db="EMBL/GenBank/DDBJ databases">
        <title>Molecular epidemiology and mechanisms of colistin and carbapenem resistance in Enterobacteriaceae from clinical isolates, the environment and porcine samples in Pretoria, South Africa.</title>
        <authorList>
            <person name="Bogoshi D."/>
            <person name="Mbelle N.M."/>
            <person name="Naidoo V."/>
            <person name="Osei Sekyere J."/>
        </authorList>
    </citation>
    <scope>NUCLEOTIDE SEQUENCE</scope>
    <source>
        <strain evidence="3">C027</strain>
    </source>
</reference>
<keyword evidence="3" id="KW-0808">Transferase</keyword>
<keyword evidence="3" id="KW-0012">Acyltransferase</keyword>
<keyword evidence="1" id="KW-0472">Membrane</keyword>